<dbReference type="KEGG" id="kra:Krad_4675"/>
<dbReference type="InterPro" id="IPR036412">
    <property type="entry name" value="HAD-like_sf"/>
</dbReference>
<accession>A6WH44</accession>
<dbReference type="HOGENOM" id="CLU_101816_0_0_11"/>
<dbReference type="Proteomes" id="UP000001116">
    <property type="component" value="Plasmid pKRAD01"/>
</dbReference>
<keyword evidence="1" id="KW-0614">Plasmid</keyword>
<proteinExistence type="predicted"/>
<evidence type="ECO:0000313" key="1">
    <source>
        <dbReference type="EMBL" id="ABS06133.1"/>
    </source>
</evidence>
<dbReference type="Pfam" id="PF12710">
    <property type="entry name" value="HAD"/>
    <property type="match status" value="1"/>
</dbReference>
<gene>
    <name evidence="1" type="ordered locus">Krad_4675</name>
</gene>
<dbReference type="SUPFAM" id="SSF56784">
    <property type="entry name" value="HAD-like"/>
    <property type="match status" value="1"/>
</dbReference>
<sequence>MVQQQCVVFDLDDTLVASDSFARFLAYLLRRSPPRLALVALTAPGWVLLGARRSSRLHADRLLTWAATVGLSPARFEALLRTFAAQHAAVEGGRRITIALQRLHEHLAAGDRVVIATACAEPLAREVCKVLNLRGVEVVASTFTAHRWRLPHAAPARGQQKVQALQDAGIQLPVDHAYSDSVNDLPLLRAARTAHLVRPSRRHLPLLLRELGPEIEVLR</sequence>
<dbReference type="Gene3D" id="3.40.50.1000">
    <property type="entry name" value="HAD superfamily/HAD-like"/>
    <property type="match status" value="1"/>
</dbReference>
<keyword evidence="2" id="KW-1185">Reference proteome</keyword>
<dbReference type="EMBL" id="CP000751">
    <property type="protein sequence ID" value="ABS06133.1"/>
    <property type="molecule type" value="Genomic_DNA"/>
</dbReference>
<geneLocation type="plasmid" evidence="1 2">
    <name>pKRAD01</name>
</geneLocation>
<evidence type="ECO:0008006" key="3">
    <source>
        <dbReference type="Google" id="ProtNLM"/>
    </source>
</evidence>
<dbReference type="OrthoDB" id="25607at2"/>
<evidence type="ECO:0000313" key="2">
    <source>
        <dbReference type="Proteomes" id="UP000001116"/>
    </source>
</evidence>
<dbReference type="Gene3D" id="1.20.1440.100">
    <property type="entry name" value="SG protein - dephosphorylation function"/>
    <property type="match status" value="1"/>
</dbReference>
<dbReference type="InterPro" id="IPR023214">
    <property type="entry name" value="HAD_sf"/>
</dbReference>
<name>A6WH44_KINRD</name>
<protein>
    <recommendedName>
        <fullName evidence="3">HAD-superfamily subfamily IB hydrolase, TIGR01490</fullName>
    </recommendedName>
</protein>
<reference evidence="2" key="1">
    <citation type="journal article" date="2008" name="PLoS ONE">
        <title>Survival in nuclear waste, extreme resistance, and potential applications gleaned from the genome sequence of Kineococcus radiotolerans SRS30216.</title>
        <authorList>
            <person name="Bagwell C.E."/>
            <person name="Bhat S."/>
            <person name="Hawkins G.M."/>
            <person name="Smith B.W."/>
            <person name="Biswas T."/>
            <person name="Hoover T.R."/>
            <person name="Saunders E."/>
            <person name="Han C.S."/>
            <person name="Tsodikov O.V."/>
            <person name="Shimkets L.J."/>
        </authorList>
    </citation>
    <scope>NUCLEOTIDE SEQUENCE [LARGE SCALE GENOMIC DNA]</scope>
    <source>
        <strain evidence="2">ATCC BAA-149 / DSM 14245 / SRS30216</strain>
    </source>
</reference>
<dbReference type="RefSeq" id="WP_012001889.1">
    <property type="nucleotide sequence ID" value="NC_009806.1"/>
</dbReference>
<dbReference type="AlphaFoldDB" id="A6WH44"/>
<organism evidence="1 2">
    <name type="scientific">Kineococcus radiotolerans (strain ATCC BAA-149 / DSM 14245 / SRS30216)</name>
    <dbReference type="NCBI Taxonomy" id="266940"/>
    <lineage>
        <taxon>Bacteria</taxon>
        <taxon>Bacillati</taxon>
        <taxon>Actinomycetota</taxon>
        <taxon>Actinomycetes</taxon>
        <taxon>Kineosporiales</taxon>
        <taxon>Kineosporiaceae</taxon>
        <taxon>Kineococcus</taxon>
    </lineage>
</organism>